<evidence type="ECO:0000313" key="5">
    <source>
        <dbReference type="EMBL" id="ROU15378.1"/>
    </source>
</evidence>
<organism evidence="5 6">
    <name type="scientific">Kluyvera ascorbata</name>
    <dbReference type="NCBI Taxonomy" id="51288"/>
    <lineage>
        <taxon>Bacteria</taxon>
        <taxon>Pseudomonadati</taxon>
        <taxon>Pseudomonadota</taxon>
        <taxon>Gammaproteobacteria</taxon>
        <taxon>Enterobacterales</taxon>
        <taxon>Enterobacteriaceae</taxon>
        <taxon>Kluyvera</taxon>
    </lineage>
</organism>
<dbReference type="AlphaFoldDB" id="A0A3N2S6Z0"/>
<keyword evidence="2" id="KW-0808">Transferase</keyword>
<accession>A0A3N2S6Z0</accession>
<dbReference type="Proteomes" id="UP000268051">
    <property type="component" value="Unassembled WGS sequence"/>
</dbReference>
<dbReference type="PANTHER" id="PTHR24045:SF0">
    <property type="entry name" value="N-ACETYLGLUCOSAMINE-1-PHOSPHOTRANSFERASE SUBUNITS ALPHA_BETA"/>
    <property type="match status" value="1"/>
</dbReference>
<name>A0A3N2S6Z0_9ENTR</name>
<dbReference type="Pfam" id="PF11380">
    <property type="entry name" value="Stealth_CR2"/>
    <property type="match status" value="1"/>
</dbReference>
<feature type="domain" description="Stealth protein CR2 conserved region 2" evidence="4">
    <location>
        <begin position="41"/>
        <end position="142"/>
    </location>
</feature>
<comment type="similarity">
    <text evidence="1">Belongs to the stealth family.</text>
</comment>
<dbReference type="OrthoDB" id="9776077at2"/>
<dbReference type="RefSeq" id="WP_123651076.1">
    <property type="nucleotide sequence ID" value="NZ_RHFN01000007.1"/>
</dbReference>
<keyword evidence="3" id="KW-0270">Exopolysaccharide synthesis</keyword>
<evidence type="ECO:0000259" key="4">
    <source>
        <dbReference type="Pfam" id="PF11380"/>
    </source>
</evidence>
<evidence type="ECO:0000313" key="6">
    <source>
        <dbReference type="Proteomes" id="UP000268051"/>
    </source>
</evidence>
<dbReference type="InterPro" id="IPR021520">
    <property type="entry name" value="Stealth_CR2"/>
</dbReference>
<dbReference type="PANTHER" id="PTHR24045">
    <property type="match status" value="1"/>
</dbReference>
<proteinExistence type="inferred from homology"/>
<dbReference type="GO" id="GO:0016772">
    <property type="term" value="F:transferase activity, transferring phosphorus-containing groups"/>
    <property type="evidence" value="ECO:0007669"/>
    <property type="project" value="InterPro"/>
</dbReference>
<evidence type="ECO:0000256" key="3">
    <source>
        <dbReference type="ARBA" id="ARBA00023169"/>
    </source>
</evidence>
<gene>
    <name evidence="5" type="ORF">EB837_08765</name>
</gene>
<sequence length="351" mass="40904">MSDIDFVVLWVDSNDPSWLKSYLHYKNISAGVDENSQKPARFRDMGMFRYWFRSVEQYAPWVRKIHLVTCGQVPEWLNVNHYKINIVKHSDIMDEACLPTFSSRAIEVNIHKIKDLSEKFVFFNDDMMLNSKVDPEFYFKNDLPNDFMIDSRLSPTSIDNIVFNSTLISNASVINTFFNRRLVIRNNKKKYYSYKYGRYLIKNIQLKPHKSFDGFLGKHLPQPFLKSTFEEIWGLKEVAGLLNRTSRFKFREGCCLNQYLFRYWQLVKGHFNPCNPKEIGACYHLSGDEKQLLNAIADLKSDKPQICLNDSFSDDDTFHHACEKLAKTLNMKLGTRSSFELAAMPSTDAAA</sequence>
<evidence type="ECO:0000256" key="1">
    <source>
        <dbReference type="ARBA" id="ARBA00007583"/>
    </source>
</evidence>
<dbReference type="EMBL" id="RHFN01000007">
    <property type="protein sequence ID" value="ROU15378.1"/>
    <property type="molecule type" value="Genomic_DNA"/>
</dbReference>
<reference evidence="5 6" key="1">
    <citation type="submission" date="2018-10" db="EMBL/GenBank/DDBJ databases">
        <title>Horizontal transference of carbapenem resistance between Klebsiella pneumoniae and Kluyvera ascorbata during abdominal infection: a case report.</title>
        <authorList>
            <person name="Raro O.H.F."/>
            <person name="Lima-Morales D."/>
            <person name="Barth A.L."/>
            <person name="Paim T.G.S."/>
            <person name="Mott M.P."/>
            <person name="Riche C.V.W."/>
            <person name="Teixeira U.F."/>
            <person name="Waechter F."/>
            <person name="Dias C.A.G."/>
        </authorList>
    </citation>
    <scope>NUCLEOTIDE SEQUENCE [LARGE SCALE GENOMIC DNA]</scope>
    <source>
        <strain evidence="5 6">OT2</strain>
    </source>
</reference>
<protein>
    <submittedName>
        <fullName evidence="5">Capsular biosynthesis protein</fullName>
    </submittedName>
</protein>
<evidence type="ECO:0000256" key="2">
    <source>
        <dbReference type="ARBA" id="ARBA00022679"/>
    </source>
</evidence>
<dbReference type="GO" id="GO:0000271">
    <property type="term" value="P:polysaccharide biosynthetic process"/>
    <property type="evidence" value="ECO:0007669"/>
    <property type="project" value="UniProtKB-KW"/>
</dbReference>
<dbReference type="InterPro" id="IPR047141">
    <property type="entry name" value="Stealth"/>
</dbReference>
<comment type="caution">
    <text evidence="5">The sequence shown here is derived from an EMBL/GenBank/DDBJ whole genome shotgun (WGS) entry which is preliminary data.</text>
</comment>